<evidence type="ECO:0000256" key="5">
    <source>
        <dbReference type="PROSITE-ProRule" id="PRU00169"/>
    </source>
</evidence>
<dbReference type="Pfam" id="PF00072">
    <property type="entry name" value="Response_reg"/>
    <property type="match status" value="1"/>
</dbReference>
<accession>A0A2G6KD44</accession>
<dbReference type="InterPro" id="IPR003593">
    <property type="entry name" value="AAA+_ATPase"/>
</dbReference>
<gene>
    <name evidence="8" type="ORF">CSA56_13885</name>
</gene>
<dbReference type="Gene3D" id="1.10.10.60">
    <property type="entry name" value="Homeodomain-like"/>
    <property type="match status" value="1"/>
</dbReference>
<dbReference type="InterPro" id="IPR002197">
    <property type="entry name" value="HTH_Fis"/>
</dbReference>
<evidence type="ECO:0000313" key="8">
    <source>
        <dbReference type="EMBL" id="PIE32882.1"/>
    </source>
</evidence>
<dbReference type="SUPFAM" id="SSF52540">
    <property type="entry name" value="P-loop containing nucleoside triphosphate hydrolases"/>
    <property type="match status" value="1"/>
</dbReference>
<dbReference type="InterPro" id="IPR025944">
    <property type="entry name" value="Sigma_54_int_dom_CS"/>
</dbReference>
<evidence type="ECO:0000259" key="7">
    <source>
        <dbReference type="PROSITE" id="PS50110"/>
    </source>
</evidence>
<dbReference type="GO" id="GO:0005524">
    <property type="term" value="F:ATP binding"/>
    <property type="evidence" value="ECO:0007669"/>
    <property type="project" value="UniProtKB-KW"/>
</dbReference>
<keyword evidence="5" id="KW-0597">Phosphoprotein</keyword>
<evidence type="ECO:0000256" key="3">
    <source>
        <dbReference type="ARBA" id="ARBA00023015"/>
    </source>
</evidence>
<comment type="caution">
    <text evidence="8">The sequence shown here is derived from an EMBL/GenBank/DDBJ whole genome shotgun (WGS) entry which is preliminary data.</text>
</comment>
<dbReference type="GO" id="GO:0000160">
    <property type="term" value="P:phosphorelay signal transduction system"/>
    <property type="evidence" value="ECO:0007669"/>
    <property type="project" value="InterPro"/>
</dbReference>
<dbReference type="InterPro" id="IPR009057">
    <property type="entry name" value="Homeodomain-like_sf"/>
</dbReference>
<keyword evidence="2" id="KW-0067">ATP-binding</keyword>
<dbReference type="GO" id="GO:0043565">
    <property type="term" value="F:sequence-specific DNA binding"/>
    <property type="evidence" value="ECO:0007669"/>
    <property type="project" value="InterPro"/>
</dbReference>
<evidence type="ECO:0000256" key="2">
    <source>
        <dbReference type="ARBA" id="ARBA00022840"/>
    </source>
</evidence>
<dbReference type="InterPro" id="IPR058031">
    <property type="entry name" value="AAA_lid_NorR"/>
</dbReference>
<evidence type="ECO:0000259" key="6">
    <source>
        <dbReference type="PROSITE" id="PS50045"/>
    </source>
</evidence>
<dbReference type="Gene3D" id="1.10.8.60">
    <property type="match status" value="1"/>
</dbReference>
<dbReference type="AlphaFoldDB" id="A0A2G6KD44"/>
<protein>
    <submittedName>
        <fullName evidence="8">Sigma-54-dependent Fis family transcriptional regulator</fullName>
    </submittedName>
</protein>
<dbReference type="Gene3D" id="3.40.50.2300">
    <property type="match status" value="1"/>
</dbReference>
<dbReference type="PROSITE" id="PS00688">
    <property type="entry name" value="SIGMA54_INTERACT_3"/>
    <property type="match status" value="1"/>
</dbReference>
<dbReference type="InterPro" id="IPR027417">
    <property type="entry name" value="P-loop_NTPase"/>
</dbReference>
<dbReference type="PROSITE" id="PS50110">
    <property type="entry name" value="RESPONSE_REGULATORY"/>
    <property type="match status" value="1"/>
</dbReference>
<dbReference type="Gene3D" id="3.40.50.300">
    <property type="entry name" value="P-loop containing nucleotide triphosphate hydrolases"/>
    <property type="match status" value="1"/>
</dbReference>
<evidence type="ECO:0000256" key="1">
    <source>
        <dbReference type="ARBA" id="ARBA00022741"/>
    </source>
</evidence>
<dbReference type="PROSITE" id="PS50045">
    <property type="entry name" value="SIGMA54_INTERACT_4"/>
    <property type="match status" value="1"/>
</dbReference>
<evidence type="ECO:0000313" key="9">
    <source>
        <dbReference type="Proteomes" id="UP000230821"/>
    </source>
</evidence>
<dbReference type="InterPro" id="IPR011006">
    <property type="entry name" value="CheY-like_superfamily"/>
</dbReference>
<dbReference type="SMART" id="SM00448">
    <property type="entry name" value="REC"/>
    <property type="match status" value="1"/>
</dbReference>
<keyword evidence="3" id="KW-0805">Transcription regulation</keyword>
<dbReference type="InterPro" id="IPR002078">
    <property type="entry name" value="Sigma_54_int"/>
</dbReference>
<dbReference type="SMART" id="SM00382">
    <property type="entry name" value="AAA"/>
    <property type="match status" value="1"/>
</dbReference>
<dbReference type="FunFam" id="3.40.50.300:FF:000006">
    <property type="entry name" value="DNA-binding transcriptional regulator NtrC"/>
    <property type="match status" value="1"/>
</dbReference>
<sequence>MNTMTTSILIIDDNVKWCKSLAQNFEPRGYQVSFTTSGAEALTYLADHPVQVILLDIMLGKENGLALLEEILLQHHQIPVIMITGFGSIDTAVQSLKLGAFDYMTKPLDIEELLRKIDLAASPNRHALLTDQSTRPNKHRTAQLITQNERMLELCQKAKKFAETDFPVFITGENGTGKEVIADFIHAHSSRASQGMLKINCAAFPETLLDNELFGHEKGAYTGADTSFKGVFERADRSSLFLDEIGDMPLTIQAKILRTLQSHEIRRLGGHKTITVDVRFIAASNKNIRKLLRENTFREDLFYRLDVATIHMPPLRERKEDIPLLARYFLAVYADMHATPPCELQEDVLKMFLQHTWPGNIRELKNTIHYAATLSTTGFISCHDLPPRFKQIEHHRGASNIREDMERNLILSTLKKTRYNKKKTAELLNMSRTTLYKKLERYGLSQTT</sequence>
<dbReference type="Proteomes" id="UP000230821">
    <property type="component" value="Unassembled WGS sequence"/>
</dbReference>
<proteinExistence type="predicted"/>
<reference evidence="8 9" key="1">
    <citation type="submission" date="2017-10" db="EMBL/GenBank/DDBJ databases">
        <title>Novel microbial diversity and functional potential in the marine mammal oral microbiome.</title>
        <authorList>
            <person name="Dudek N.K."/>
            <person name="Sun C.L."/>
            <person name="Burstein D."/>
            <person name="Kantor R.S."/>
            <person name="Aliaga Goltsman D.S."/>
            <person name="Bik E.M."/>
            <person name="Thomas B.C."/>
            <person name="Banfield J.F."/>
            <person name="Relman D.A."/>
        </authorList>
    </citation>
    <scope>NUCLEOTIDE SEQUENCE [LARGE SCALE GENOMIC DNA]</scope>
    <source>
        <strain evidence="8">DOLJORAL78_47_16</strain>
    </source>
</reference>
<dbReference type="GO" id="GO:0006355">
    <property type="term" value="P:regulation of DNA-templated transcription"/>
    <property type="evidence" value="ECO:0007669"/>
    <property type="project" value="InterPro"/>
</dbReference>
<organism evidence="8 9">
    <name type="scientific">candidate division KSB3 bacterium</name>
    <dbReference type="NCBI Taxonomy" id="2044937"/>
    <lineage>
        <taxon>Bacteria</taxon>
        <taxon>candidate division KSB3</taxon>
    </lineage>
</organism>
<dbReference type="Pfam" id="PF00158">
    <property type="entry name" value="Sigma54_activat"/>
    <property type="match status" value="1"/>
</dbReference>
<feature type="domain" description="Sigma-54 factor interaction" evidence="6">
    <location>
        <begin position="144"/>
        <end position="373"/>
    </location>
</feature>
<feature type="modified residue" description="4-aspartylphosphate" evidence="5">
    <location>
        <position position="56"/>
    </location>
</feature>
<dbReference type="InterPro" id="IPR001789">
    <property type="entry name" value="Sig_transdc_resp-reg_receiver"/>
</dbReference>
<dbReference type="SUPFAM" id="SSF52172">
    <property type="entry name" value="CheY-like"/>
    <property type="match status" value="1"/>
</dbReference>
<evidence type="ECO:0000256" key="4">
    <source>
        <dbReference type="ARBA" id="ARBA00023163"/>
    </source>
</evidence>
<name>A0A2G6KD44_9BACT</name>
<keyword evidence="1" id="KW-0547">Nucleotide-binding</keyword>
<dbReference type="Pfam" id="PF02954">
    <property type="entry name" value="HTH_8"/>
    <property type="match status" value="1"/>
</dbReference>
<dbReference type="PRINTS" id="PR01590">
    <property type="entry name" value="HTHFIS"/>
</dbReference>
<keyword evidence="4" id="KW-0804">Transcription</keyword>
<dbReference type="PANTHER" id="PTHR32071:SF119">
    <property type="entry name" value="SIGMA L-DEPENDENT TRANSCRIPTIONAL REGULATOR YPLP-RELATED"/>
    <property type="match status" value="1"/>
</dbReference>
<dbReference type="CDD" id="cd00009">
    <property type="entry name" value="AAA"/>
    <property type="match status" value="1"/>
</dbReference>
<dbReference type="Pfam" id="PF25601">
    <property type="entry name" value="AAA_lid_14"/>
    <property type="match status" value="1"/>
</dbReference>
<feature type="domain" description="Response regulatory" evidence="7">
    <location>
        <begin position="7"/>
        <end position="121"/>
    </location>
</feature>
<dbReference type="PANTHER" id="PTHR32071">
    <property type="entry name" value="TRANSCRIPTIONAL REGULATORY PROTEIN"/>
    <property type="match status" value="1"/>
</dbReference>
<dbReference type="SUPFAM" id="SSF46689">
    <property type="entry name" value="Homeodomain-like"/>
    <property type="match status" value="1"/>
</dbReference>
<dbReference type="EMBL" id="PDSK01000106">
    <property type="protein sequence ID" value="PIE32882.1"/>
    <property type="molecule type" value="Genomic_DNA"/>
</dbReference>